<dbReference type="Proteomes" id="UP000630936">
    <property type="component" value="Unassembled WGS sequence"/>
</dbReference>
<sequence length="297" mass="32277">MGRAAGAWWAEAVSDYRDRDRDSDRGGTGDAAGTAAAGEYAALLERVGRDRHALGLVLTGSRAREGTATARSDYDVYLVAEDGAEHGPLAAERRRDGLLDVVLLPLTEFRAHALPGSGTEWNRYAFTRAEVVKDTADGLIAELVAAKGRLTQAEAAESAPELLDAFLNSVYRCLKSDRDGRSLAARLDGADTVPYFLGYAFALDGRVRPYNKYLEWELRHHPLDRAEWAPDRLLPLLGEVLSERGPRAVRRLFREVEPYARARGHGPVLDGWGDDLELMRGSESGSGDADGNGNGNG</sequence>
<evidence type="ECO:0008006" key="3">
    <source>
        <dbReference type="Google" id="ProtNLM"/>
    </source>
</evidence>
<dbReference type="EMBL" id="BMWG01000015">
    <property type="protein sequence ID" value="GGZ45296.1"/>
    <property type="molecule type" value="Genomic_DNA"/>
</dbReference>
<gene>
    <name evidence="1" type="ORF">GCM10010387_44750</name>
</gene>
<dbReference type="AlphaFoldDB" id="A0A918UZH1"/>
<evidence type="ECO:0000313" key="2">
    <source>
        <dbReference type="Proteomes" id="UP000630936"/>
    </source>
</evidence>
<reference evidence="1" key="2">
    <citation type="submission" date="2020-09" db="EMBL/GenBank/DDBJ databases">
        <authorList>
            <person name="Sun Q."/>
            <person name="Ohkuma M."/>
        </authorList>
    </citation>
    <scope>NUCLEOTIDE SEQUENCE</scope>
    <source>
        <strain evidence="1">JCM 4988</strain>
    </source>
</reference>
<organism evidence="1 2">
    <name type="scientific">Streptomyces inusitatus</name>
    <dbReference type="NCBI Taxonomy" id="68221"/>
    <lineage>
        <taxon>Bacteria</taxon>
        <taxon>Bacillati</taxon>
        <taxon>Actinomycetota</taxon>
        <taxon>Actinomycetes</taxon>
        <taxon>Kitasatosporales</taxon>
        <taxon>Streptomycetaceae</taxon>
        <taxon>Streptomyces</taxon>
    </lineage>
</organism>
<keyword evidence="2" id="KW-1185">Reference proteome</keyword>
<evidence type="ECO:0000313" key="1">
    <source>
        <dbReference type="EMBL" id="GGZ45296.1"/>
    </source>
</evidence>
<proteinExistence type="predicted"/>
<comment type="caution">
    <text evidence="1">The sequence shown here is derived from an EMBL/GenBank/DDBJ whole genome shotgun (WGS) entry which is preliminary data.</text>
</comment>
<reference evidence="1" key="1">
    <citation type="journal article" date="2014" name="Int. J. Syst. Evol. Microbiol.">
        <title>Complete genome sequence of Corynebacterium casei LMG S-19264T (=DSM 44701T), isolated from a smear-ripened cheese.</title>
        <authorList>
            <consortium name="US DOE Joint Genome Institute (JGI-PGF)"/>
            <person name="Walter F."/>
            <person name="Albersmeier A."/>
            <person name="Kalinowski J."/>
            <person name="Ruckert C."/>
        </authorList>
    </citation>
    <scope>NUCLEOTIDE SEQUENCE</scope>
    <source>
        <strain evidence="1">JCM 4988</strain>
    </source>
</reference>
<name>A0A918UZH1_9ACTN</name>
<protein>
    <recommendedName>
        <fullName evidence="3">Polymerase nucleotidyl transferase domain-containing protein</fullName>
    </recommendedName>
</protein>
<accession>A0A918UZH1</accession>